<name>A0A7M1RYV4_9CAUD</name>
<evidence type="ECO:0000313" key="1">
    <source>
        <dbReference type="EMBL" id="QOR59587.1"/>
    </source>
</evidence>
<dbReference type="Proteomes" id="UP000594161">
    <property type="component" value="Segment"/>
</dbReference>
<evidence type="ECO:0000313" key="2">
    <source>
        <dbReference type="Proteomes" id="UP000594161"/>
    </source>
</evidence>
<accession>A0A7M1RYV4</accession>
<keyword evidence="2" id="KW-1185">Reference proteome</keyword>
<dbReference type="EMBL" id="MT774391">
    <property type="protein sequence ID" value="QOR59587.1"/>
    <property type="molecule type" value="Genomic_DNA"/>
</dbReference>
<organism evidence="1 2">
    <name type="scientific">uncultured phage cr126_1</name>
    <dbReference type="NCBI Taxonomy" id="2772075"/>
    <lineage>
        <taxon>Viruses</taxon>
        <taxon>Duplodnaviria</taxon>
        <taxon>Heunggongvirae</taxon>
        <taxon>Uroviricota</taxon>
        <taxon>Caudoviricetes</taxon>
        <taxon>Crassvirales</taxon>
        <taxon>Steigviridae</taxon>
        <taxon>Asinivirinae</taxon>
        <taxon>Kolpuevirus</taxon>
        <taxon>Kolpuevirus hominis</taxon>
    </lineage>
</organism>
<proteinExistence type="predicted"/>
<dbReference type="RefSeq" id="YP_010111745.1">
    <property type="nucleotide sequence ID" value="NC_055884.1"/>
</dbReference>
<protein>
    <submittedName>
        <fullName evidence="1">Uncharacterized protein</fullName>
    </submittedName>
</protein>
<sequence>MNNEIKVSLSVVLQGRTMLSQEAAKALEEQGLAGYDEFNMEVSDAKGQNREVIHVKTRKSAPASQSLNISKEGYDAMTDEENVPYWSKAGTWAGMNAKMRLEAHLQKICESLGGTSYTYQVFED</sequence>
<reference evidence="1 2" key="1">
    <citation type="submission" date="2020-07" db="EMBL/GenBank/DDBJ databases">
        <title>Taxonomic proposal: Crassvirales, a new order of highly abundant and diverse bacterial viruses.</title>
        <authorList>
            <person name="Shkoporov A.N."/>
            <person name="Stockdale S.R."/>
            <person name="Guerin E."/>
            <person name="Ross R.P."/>
            <person name="Hill C."/>
        </authorList>
    </citation>
    <scope>NUCLEOTIDE SEQUENCE [LARGE SCALE GENOMIC DNA]</scope>
</reference>
<dbReference type="GeneID" id="65130194"/>
<dbReference type="KEGG" id="vg:65130194"/>